<protein>
    <submittedName>
        <fullName evidence="1">Uncharacterized protein</fullName>
    </submittedName>
</protein>
<keyword evidence="2" id="KW-1185">Reference proteome</keyword>
<dbReference type="Proteomes" id="UP001189429">
    <property type="component" value="Unassembled WGS sequence"/>
</dbReference>
<sequence>MERLSLFGPSDRQGVQGSFGPAVVSSACDAPETSVSSLEDLFELLQFVLGAVAAAGQGRKGNFRRRPEFHALQVALDLHGFGLVHVECVDDSHR</sequence>
<accession>A0ABN9S9F4</accession>
<evidence type="ECO:0000313" key="1">
    <source>
        <dbReference type="EMBL" id="CAK0827744.1"/>
    </source>
</evidence>
<name>A0ABN9S9F4_9DINO</name>
<reference evidence="1" key="1">
    <citation type="submission" date="2023-10" db="EMBL/GenBank/DDBJ databases">
        <authorList>
            <person name="Chen Y."/>
            <person name="Shah S."/>
            <person name="Dougan E. K."/>
            <person name="Thang M."/>
            <person name="Chan C."/>
        </authorList>
    </citation>
    <scope>NUCLEOTIDE SEQUENCE [LARGE SCALE GENOMIC DNA]</scope>
</reference>
<comment type="caution">
    <text evidence="1">The sequence shown here is derived from an EMBL/GenBank/DDBJ whole genome shotgun (WGS) entry which is preliminary data.</text>
</comment>
<dbReference type="PROSITE" id="PS51257">
    <property type="entry name" value="PROKAR_LIPOPROTEIN"/>
    <property type="match status" value="1"/>
</dbReference>
<proteinExistence type="predicted"/>
<organism evidence="1 2">
    <name type="scientific">Prorocentrum cordatum</name>
    <dbReference type="NCBI Taxonomy" id="2364126"/>
    <lineage>
        <taxon>Eukaryota</taxon>
        <taxon>Sar</taxon>
        <taxon>Alveolata</taxon>
        <taxon>Dinophyceae</taxon>
        <taxon>Prorocentrales</taxon>
        <taxon>Prorocentraceae</taxon>
        <taxon>Prorocentrum</taxon>
    </lineage>
</organism>
<dbReference type="EMBL" id="CAUYUJ010009813">
    <property type="protein sequence ID" value="CAK0827744.1"/>
    <property type="molecule type" value="Genomic_DNA"/>
</dbReference>
<evidence type="ECO:0000313" key="2">
    <source>
        <dbReference type="Proteomes" id="UP001189429"/>
    </source>
</evidence>
<gene>
    <name evidence="1" type="ORF">PCOR1329_LOCUS27200</name>
</gene>